<sequence>MKKKFFILPVLSTVLLAPAFLAHQVSAEEAQPSPEPAKAELTNRPAAETASEVQPTAPAASAEEKPAASAEEKPAADSQNAAAPAGPAATEAAAAPAQSENLPEATILHTNDVHGRIVEEKGVIGDAKLATVIKEERAKNPKVLVVDAGDAFQGLPISNSSKGEERAKILNEIGYDAMAVGNHEFDFGLDEAKKYKEILKFPLLSSNTYANNARVFQASTIVDKDPAVEGDEFVVIGVTTPETATKTHPKNVQGVTFTDPITEVNRVIDEIEARAAAEGKNYKNYVVLAHLGVDTTTPTEWRGSTLAEALSKNPKLKGKRVTVIDGHSHTVESTTYGDNVTYNQTGSYLHNIGKVTFKANQLLGNPQQIPAETAKKVAPDPVVADMVSKIKARYDADNAKVIVANSPVELNGDRENVRVRETNLGNVVADALYDYGQTGFANKTDLAVTNGGGLRETIAKDKPITKGNVIAVLPFGNTISQIKVTGQNIADMFAKSLGSILQEKDGKPVLDENGQPLLEPSGGYLQISGAKVYYDTTLPADQRVLHIEIKNKETGVYEPLDPNKTYYLTTNDFLAAGGDGYTMLGGPREEGPSMDVAFADYLAKADLTAYAVINPNSRAISISSTKDTDGDGYTDIEEIKQGTDPANAASYPTSAKTADPAKQAAPLVNTPKQTKQVAVHVAKTFTKDPAAKELPQTGSESTVALSLVGMVLGFFGLAGIKKSHKED</sequence>
<accession>A0A5A7ZU97</accession>
<dbReference type="EMBL" id="VIBR01000001">
    <property type="protein sequence ID" value="KAA0119516.1"/>
    <property type="molecule type" value="Genomic_DNA"/>
</dbReference>
<dbReference type="InterPro" id="IPR029052">
    <property type="entry name" value="Metallo-depent_PP-like"/>
</dbReference>
<name>A0A5A7ZU97_STRSA</name>
<gene>
    <name evidence="10" type="ORF">FKX92_02975</name>
</gene>
<feature type="signal peptide" evidence="7">
    <location>
        <begin position="1"/>
        <end position="27"/>
    </location>
</feature>
<evidence type="ECO:0000256" key="2">
    <source>
        <dbReference type="ARBA" id="ARBA00022512"/>
    </source>
</evidence>
<dbReference type="InterPro" id="IPR019931">
    <property type="entry name" value="LPXTG_anchor"/>
</dbReference>
<dbReference type="NCBIfam" id="NF040549">
    <property type="entry name" value="Nt5e_LPXTG"/>
    <property type="match status" value="1"/>
</dbReference>
<dbReference type="InterPro" id="IPR008334">
    <property type="entry name" value="5'-Nucleotdase_C"/>
</dbReference>
<dbReference type="Pfam" id="PF00149">
    <property type="entry name" value="Metallophos"/>
    <property type="match status" value="1"/>
</dbReference>
<feature type="compositionally biased region" description="Basic and acidic residues" evidence="8">
    <location>
        <begin position="62"/>
        <end position="75"/>
    </location>
</feature>
<dbReference type="InterPro" id="IPR004843">
    <property type="entry name" value="Calcineurin-like_PHP"/>
</dbReference>
<dbReference type="Pfam" id="PF00746">
    <property type="entry name" value="Gram_pos_anchor"/>
    <property type="match status" value="1"/>
</dbReference>
<dbReference type="PRINTS" id="PR01607">
    <property type="entry name" value="APYRASEFAMLY"/>
</dbReference>
<dbReference type="PROSITE" id="PS50847">
    <property type="entry name" value="GRAM_POS_ANCHORING"/>
    <property type="match status" value="1"/>
</dbReference>
<keyword evidence="2" id="KW-0134">Cell wall</keyword>
<evidence type="ECO:0000256" key="5">
    <source>
        <dbReference type="ARBA" id="ARBA00022837"/>
    </source>
</evidence>
<feature type="region of interest" description="Disordered" evidence="8">
    <location>
        <begin position="27"/>
        <end position="99"/>
    </location>
</feature>
<keyword evidence="7" id="KW-0378">Hydrolase</keyword>
<reference evidence="10 11" key="1">
    <citation type="submission" date="2019-06" db="EMBL/GenBank/DDBJ databases">
        <title>Genome sequence and analysis of a MDR-Streptococcus sanguis isolated from throat swab of children with scarlet fever from Hangzhou,China.</title>
        <authorList>
            <person name="Huang Y."/>
            <person name="Xie L."/>
            <person name="Liu W."/>
        </authorList>
    </citation>
    <scope>NUCLEOTIDE SEQUENCE [LARGE SCALE GENOMIC DNA]</scope>
    <source>
        <strain evidence="10 11">S28</strain>
    </source>
</reference>
<comment type="subcellular location">
    <subcellularLocation>
        <location evidence="1">Secreted</location>
    </subcellularLocation>
</comment>
<dbReference type="GO" id="GO:0046872">
    <property type="term" value="F:metal ion binding"/>
    <property type="evidence" value="ECO:0007669"/>
    <property type="project" value="InterPro"/>
</dbReference>
<dbReference type="PROSITE" id="PS00786">
    <property type="entry name" value="5_NUCLEOTIDASE_2"/>
    <property type="match status" value="1"/>
</dbReference>
<dbReference type="GO" id="GO:0008768">
    <property type="term" value="F:UDP-sugar diphosphatase activity"/>
    <property type="evidence" value="ECO:0007669"/>
    <property type="project" value="TreeGrafter"/>
</dbReference>
<dbReference type="SUPFAM" id="SSF55816">
    <property type="entry name" value="5'-nucleotidase (syn. UDP-sugar hydrolase), C-terminal domain"/>
    <property type="match status" value="1"/>
</dbReference>
<dbReference type="GO" id="GO:0000166">
    <property type="term" value="F:nucleotide binding"/>
    <property type="evidence" value="ECO:0007669"/>
    <property type="project" value="UniProtKB-KW"/>
</dbReference>
<dbReference type="NCBIfam" id="TIGR01167">
    <property type="entry name" value="LPXTG_anchor"/>
    <property type="match status" value="1"/>
</dbReference>
<dbReference type="RefSeq" id="WP_149565484.1">
    <property type="nucleotide sequence ID" value="NZ_VIBR01000001.1"/>
</dbReference>
<evidence type="ECO:0000313" key="10">
    <source>
        <dbReference type="EMBL" id="KAA0119516.1"/>
    </source>
</evidence>
<evidence type="ECO:0000259" key="9">
    <source>
        <dbReference type="PROSITE" id="PS50847"/>
    </source>
</evidence>
<dbReference type="Pfam" id="PF18884">
    <property type="entry name" value="TSP3_bac"/>
    <property type="match status" value="1"/>
</dbReference>
<dbReference type="SUPFAM" id="SSF56300">
    <property type="entry name" value="Metallo-dependent phosphatases"/>
    <property type="match status" value="1"/>
</dbReference>
<dbReference type="Gene3D" id="3.90.780.10">
    <property type="entry name" value="5'-Nucleotidase, C-terminal domain"/>
    <property type="match status" value="1"/>
</dbReference>
<dbReference type="PANTHER" id="PTHR11575">
    <property type="entry name" value="5'-NUCLEOTIDASE-RELATED"/>
    <property type="match status" value="1"/>
</dbReference>
<dbReference type="AlphaFoldDB" id="A0A5A7ZU97"/>
<feature type="domain" description="Gram-positive cocci surface proteins LPxTG" evidence="9">
    <location>
        <begin position="694"/>
        <end position="727"/>
    </location>
</feature>
<evidence type="ECO:0000313" key="11">
    <source>
        <dbReference type="Proteomes" id="UP000324105"/>
    </source>
</evidence>
<keyword evidence="4 7" id="KW-0732">Signal</keyword>
<dbReference type="GO" id="GO:0009166">
    <property type="term" value="P:nucleotide catabolic process"/>
    <property type="evidence" value="ECO:0007669"/>
    <property type="project" value="InterPro"/>
</dbReference>
<dbReference type="GO" id="GO:0008253">
    <property type="term" value="F:5'-nucleotidase activity"/>
    <property type="evidence" value="ECO:0007669"/>
    <property type="project" value="TreeGrafter"/>
</dbReference>
<feature type="compositionally biased region" description="Low complexity" evidence="8">
    <location>
        <begin position="76"/>
        <end position="97"/>
    </location>
</feature>
<evidence type="ECO:0000256" key="1">
    <source>
        <dbReference type="ARBA" id="ARBA00004613"/>
    </source>
</evidence>
<comment type="similarity">
    <text evidence="7">Belongs to the 5'-nucleotidase family.</text>
</comment>
<keyword evidence="3" id="KW-0964">Secreted</keyword>
<evidence type="ECO:0000256" key="6">
    <source>
        <dbReference type="ARBA" id="ARBA00023088"/>
    </source>
</evidence>
<proteinExistence type="inferred from homology"/>
<dbReference type="Gene3D" id="3.60.21.10">
    <property type="match status" value="1"/>
</dbReference>
<dbReference type="InterPro" id="IPR036907">
    <property type="entry name" value="5'-Nucleotdase_C_sf"/>
</dbReference>
<comment type="caution">
    <text evidence="10">The sequence shown here is derived from an EMBL/GenBank/DDBJ whole genome shotgun (WGS) entry which is preliminary data.</text>
</comment>
<evidence type="ECO:0000256" key="4">
    <source>
        <dbReference type="ARBA" id="ARBA00022729"/>
    </source>
</evidence>
<organism evidence="10 11">
    <name type="scientific">Streptococcus sanguinis</name>
    <dbReference type="NCBI Taxonomy" id="1305"/>
    <lineage>
        <taxon>Bacteria</taxon>
        <taxon>Bacillati</taxon>
        <taxon>Bacillota</taxon>
        <taxon>Bacilli</taxon>
        <taxon>Lactobacillales</taxon>
        <taxon>Streptococcaceae</taxon>
        <taxon>Streptococcus</taxon>
    </lineage>
</organism>
<dbReference type="Pfam" id="PF02872">
    <property type="entry name" value="5_nucleotid_C"/>
    <property type="match status" value="1"/>
</dbReference>
<dbReference type="InterPro" id="IPR006179">
    <property type="entry name" value="5_nucleotidase/apyrase"/>
</dbReference>
<evidence type="ECO:0000256" key="7">
    <source>
        <dbReference type="RuleBase" id="RU362119"/>
    </source>
</evidence>
<dbReference type="Proteomes" id="UP000324105">
    <property type="component" value="Unassembled WGS sequence"/>
</dbReference>
<evidence type="ECO:0000256" key="8">
    <source>
        <dbReference type="SAM" id="MobiDB-lite"/>
    </source>
</evidence>
<dbReference type="InterPro" id="IPR006146">
    <property type="entry name" value="5'-Nucleotdase_CS"/>
</dbReference>
<keyword evidence="7" id="KW-0547">Nucleotide-binding</keyword>
<protein>
    <submittedName>
        <fullName evidence="10">LPXTG cell wall anchor domain-containing protein</fullName>
    </submittedName>
</protein>
<dbReference type="GO" id="GO:0030288">
    <property type="term" value="C:outer membrane-bounded periplasmic space"/>
    <property type="evidence" value="ECO:0007669"/>
    <property type="project" value="TreeGrafter"/>
</dbReference>
<feature type="chain" id="PRO_5023063968" evidence="7">
    <location>
        <begin position="28"/>
        <end position="727"/>
    </location>
</feature>
<evidence type="ECO:0000256" key="3">
    <source>
        <dbReference type="ARBA" id="ARBA00022525"/>
    </source>
</evidence>
<keyword evidence="6" id="KW-0572">Peptidoglycan-anchor</keyword>
<keyword evidence="5" id="KW-0106">Calcium</keyword>
<dbReference type="PANTHER" id="PTHR11575:SF24">
    <property type="entry name" value="5'-NUCLEOTIDASE"/>
    <property type="match status" value="1"/>
</dbReference>
<dbReference type="InterPro" id="IPR059100">
    <property type="entry name" value="TSP3_bac"/>
</dbReference>